<comment type="caution">
    <text evidence="1">The sequence shown here is derived from an EMBL/GenBank/DDBJ whole genome shotgun (WGS) entry which is preliminary data.</text>
</comment>
<gene>
    <name evidence="1" type="ORF">HPB50_014409</name>
</gene>
<accession>A0ACB7S0D1</accession>
<sequence length="801" mass="88436">MRFFSGVGVLLLVLLAGKHASSSSHYLWDEKGRLPLHFVERWLKPNSELVFLSCDSSVEPAYQLLTRNISKRVTLWQCCKKEFYETLEANRLNNVRTVVVVLGKPDGKISCVRKALHEPSLMILIEWIIFNEGNETLTSPKDLLTFDADFPACREGGASSLSDKEADGLTSTPGVTVVSRRCPQQGDGDKTRTFAMRNKLVHVGCMPRLGEEGKTTCAGDYLKDIFAALRQFNTTPIFIHYSGYRTAVDGLVEGYVDILLILHKASLKGLKLFDYPGFLEYRNEAFYTKRMPHSEESSFAVLVHSRDLFVNLSLVMLAAVIVMSAQRYIELGRDIVASLSDSAMFLISSFLATYSPCSTGSRRRSAFRTVCSRNVITIIWLFGMLPLSNYMRGELISRMAVLLPPNHLDTLDELEQALDQGKLTPCLFNGESFPLPTGSIRSASTLQQKLTLSIQRNQNRSKAQQLALSQASEIPTRSEVQRPLEETSHKTNVRLSTCDAAAVLLQVSQPLKTVLESHCQRSTVPTSRPIAWEDPASHRKVFLTSRDFQLEDLLDIDFTRYTSEGGTRDHLRGKDCQGPFQRACPTRPRAYSQYALSSTEGQTAPTPVPTVWPLRSHAGYLRLAIRVHPRASGAAARTRGVLAAVPDHAPSALVASILPTLLTALGGRRKGECLVLWPRILPTSPARLPRLLSGRSGLSRAEGPEPPCPMLARCVTLVPPRITPHRCQLPASSSLVPLWQGMVFTLEDLRCGLVLPLQGQPGCLAPSPGGPSVLPGAPLESLLHYLVPLPGWRQPTLSRTS</sequence>
<keyword evidence="2" id="KW-1185">Reference proteome</keyword>
<evidence type="ECO:0000313" key="1">
    <source>
        <dbReference type="EMBL" id="KAH6928333.1"/>
    </source>
</evidence>
<dbReference type="EMBL" id="CM023486">
    <property type="protein sequence ID" value="KAH6928333.1"/>
    <property type="molecule type" value="Genomic_DNA"/>
</dbReference>
<evidence type="ECO:0000313" key="2">
    <source>
        <dbReference type="Proteomes" id="UP000821845"/>
    </source>
</evidence>
<proteinExistence type="predicted"/>
<protein>
    <submittedName>
        <fullName evidence="1">Uncharacterized protein</fullName>
    </submittedName>
</protein>
<name>A0ACB7S0D1_HYAAI</name>
<dbReference type="Proteomes" id="UP000821845">
    <property type="component" value="Chromosome 6"/>
</dbReference>
<reference evidence="1" key="1">
    <citation type="submission" date="2020-05" db="EMBL/GenBank/DDBJ databases">
        <title>Large-scale comparative analyses of tick genomes elucidate their genetic diversity and vector capacities.</title>
        <authorList>
            <person name="Jia N."/>
            <person name="Wang J."/>
            <person name="Shi W."/>
            <person name="Du L."/>
            <person name="Sun Y."/>
            <person name="Zhan W."/>
            <person name="Jiang J."/>
            <person name="Wang Q."/>
            <person name="Zhang B."/>
            <person name="Ji P."/>
            <person name="Sakyi L.B."/>
            <person name="Cui X."/>
            <person name="Yuan T."/>
            <person name="Jiang B."/>
            <person name="Yang W."/>
            <person name="Lam T.T.-Y."/>
            <person name="Chang Q."/>
            <person name="Ding S."/>
            <person name="Wang X."/>
            <person name="Zhu J."/>
            <person name="Ruan X."/>
            <person name="Zhao L."/>
            <person name="Wei J."/>
            <person name="Que T."/>
            <person name="Du C."/>
            <person name="Cheng J."/>
            <person name="Dai P."/>
            <person name="Han X."/>
            <person name="Huang E."/>
            <person name="Gao Y."/>
            <person name="Liu J."/>
            <person name="Shao H."/>
            <person name="Ye R."/>
            <person name="Li L."/>
            <person name="Wei W."/>
            <person name="Wang X."/>
            <person name="Wang C."/>
            <person name="Yang T."/>
            <person name="Huo Q."/>
            <person name="Li W."/>
            <person name="Guo W."/>
            <person name="Chen H."/>
            <person name="Zhou L."/>
            <person name="Ni X."/>
            <person name="Tian J."/>
            <person name="Zhou Y."/>
            <person name="Sheng Y."/>
            <person name="Liu T."/>
            <person name="Pan Y."/>
            <person name="Xia L."/>
            <person name="Li J."/>
            <person name="Zhao F."/>
            <person name="Cao W."/>
        </authorList>
    </citation>
    <scope>NUCLEOTIDE SEQUENCE</scope>
    <source>
        <strain evidence="1">Hyas-2018</strain>
    </source>
</reference>
<organism evidence="1 2">
    <name type="scientific">Hyalomma asiaticum</name>
    <name type="common">Tick</name>
    <dbReference type="NCBI Taxonomy" id="266040"/>
    <lineage>
        <taxon>Eukaryota</taxon>
        <taxon>Metazoa</taxon>
        <taxon>Ecdysozoa</taxon>
        <taxon>Arthropoda</taxon>
        <taxon>Chelicerata</taxon>
        <taxon>Arachnida</taxon>
        <taxon>Acari</taxon>
        <taxon>Parasitiformes</taxon>
        <taxon>Ixodida</taxon>
        <taxon>Ixodoidea</taxon>
        <taxon>Ixodidae</taxon>
        <taxon>Hyalomminae</taxon>
        <taxon>Hyalomma</taxon>
    </lineage>
</organism>